<name>A0A146G5Z4_TERSA</name>
<dbReference type="InterPro" id="IPR011913">
    <property type="entry name" value="RfaE_dom_I"/>
</dbReference>
<evidence type="ECO:0000256" key="1">
    <source>
        <dbReference type="ARBA" id="ARBA00022679"/>
    </source>
</evidence>
<dbReference type="FunCoup" id="A0A146G5Z4">
    <property type="interactions" value="276"/>
</dbReference>
<dbReference type="InterPro" id="IPR029056">
    <property type="entry name" value="Ribokinase-like"/>
</dbReference>
<dbReference type="GO" id="GO:0016773">
    <property type="term" value="F:phosphotransferase activity, alcohol group as acceptor"/>
    <property type="evidence" value="ECO:0007669"/>
    <property type="project" value="InterPro"/>
</dbReference>
<evidence type="ECO:0000313" key="4">
    <source>
        <dbReference type="EMBL" id="GAT32813.1"/>
    </source>
</evidence>
<dbReference type="STRING" id="690879.TSACC_21215"/>
<dbReference type="AlphaFoldDB" id="A0A146G5Z4"/>
<keyword evidence="1" id="KW-0808">Transferase</keyword>
<feature type="domain" description="Carbohydrate kinase PfkB" evidence="3">
    <location>
        <begin position="16"/>
        <end position="320"/>
    </location>
</feature>
<dbReference type="OrthoDB" id="9802794at2"/>
<comment type="caution">
    <text evidence="4">The sequence shown here is derived from an EMBL/GenBank/DDBJ whole genome shotgun (WGS) entry which is preliminary data.</text>
</comment>
<reference evidence="5" key="1">
    <citation type="journal article" date="2017" name="Genome Announc.">
        <title>Draft Genome Sequence of Terrimicrobium sacchariphilum NM-5T, a Facultative Anaerobic Soil Bacterium of the Class Spartobacteria.</title>
        <authorList>
            <person name="Qiu Y.L."/>
            <person name="Tourlousse D.M."/>
            <person name="Matsuura N."/>
            <person name="Ohashi A."/>
            <person name="Sekiguchi Y."/>
        </authorList>
    </citation>
    <scope>NUCLEOTIDE SEQUENCE [LARGE SCALE GENOMIC DNA]</scope>
    <source>
        <strain evidence="5">NM-5</strain>
    </source>
</reference>
<protein>
    <submittedName>
        <fullName evidence="4">D-beta-D-heptose 7-phosphate kinase</fullName>
    </submittedName>
</protein>
<dbReference type="GO" id="GO:0005829">
    <property type="term" value="C:cytosol"/>
    <property type="evidence" value="ECO:0007669"/>
    <property type="project" value="TreeGrafter"/>
</dbReference>
<dbReference type="Proteomes" id="UP000076023">
    <property type="component" value="Unassembled WGS sequence"/>
</dbReference>
<dbReference type="GO" id="GO:0033786">
    <property type="term" value="F:heptose-1-phosphate adenylyltransferase activity"/>
    <property type="evidence" value="ECO:0007669"/>
    <property type="project" value="TreeGrafter"/>
</dbReference>
<gene>
    <name evidence="4" type="ORF">TSACC_21215</name>
</gene>
<dbReference type="EMBL" id="BDCO01000002">
    <property type="protein sequence ID" value="GAT32813.1"/>
    <property type="molecule type" value="Genomic_DNA"/>
</dbReference>
<evidence type="ECO:0000313" key="5">
    <source>
        <dbReference type="Proteomes" id="UP000076023"/>
    </source>
</evidence>
<dbReference type="Pfam" id="PF00294">
    <property type="entry name" value="PfkB"/>
    <property type="match status" value="1"/>
</dbReference>
<proteinExistence type="predicted"/>
<dbReference type="PANTHER" id="PTHR46969:SF1">
    <property type="entry name" value="BIFUNCTIONAL PROTEIN HLDE"/>
    <property type="match status" value="1"/>
</dbReference>
<dbReference type="RefSeq" id="WP_075078621.1">
    <property type="nucleotide sequence ID" value="NZ_BDCO01000002.1"/>
</dbReference>
<dbReference type="GO" id="GO:0033785">
    <property type="term" value="F:heptose 7-phosphate kinase activity"/>
    <property type="evidence" value="ECO:0007669"/>
    <property type="project" value="TreeGrafter"/>
</dbReference>
<evidence type="ECO:0000256" key="2">
    <source>
        <dbReference type="ARBA" id="ARBA00022777"/>
    </source>
</evidence>
<dbReference type="PANTHER" id="PTHR46969">
    <property type="entry name" value="BIFUNCTIONAL PROTEIN HLDE"/>
    <property type="match status" value="1"/>
</dbReference>
<sequence>MNLDRIQHLLEQARKRRLLVVGDVMLDEFVWGKVSRISPEAPVPVVEVQRESSYPGGAANVARNLREFCATVHISGLVGQDAGAKRLADLLREEGIATDGIIEAEHFETIVKTRIIARQQQVVRVDREKKGALPAEVVELAAERISALLPEVDAIIFEDYNKGFLTQELVDRVSAVASAAGKVITADPNPGNRLEWRGVTTIKPNRSEAFAMAGRSDTGAADEPLKDEPLLEVGQILLEKLGAPSLLITLGEHGMILFDRASPPYHTPTRAREVFDVSGAGDTAIALFTLALSAGATLQEAAEISNHASGVVVGKLGTATLTVDELLASLEKDHA</sequence>
<evidence type="ECO:0000259" key="3">
    <source>
        <dbReference type="Pfam" id="PF00294"/>
    </source>
</evidence>
<keyword evidence="2 4" id="KW-0418">Kinase</keyword>
<dbReference type="InterPro" id="IPR011611">
    <property type="entry name" value="PfkB_dom"/>
</dbReference>
<dbReference type="SUPFAM" id="SSF53613">
    <property type="entry name" value="Ribokinase-like"/>
    <property type="match status" value="1"/>
</dbReference>
<organism evidence="4 5">
    <name type="scientific">Terrimicrobium sacchariphilum</name>
    <dbReference type="NCBI Taxonomy" id="690879"/>
    <lineage>
        <taxon>Bacteria</taxon>
        <taxon>Pseudomonadati</taxon>
        <taxon>Verrucomicrobiota</taxon>
        <taxon>Terrimicrobiia</taxon>
        <taxon>Terrimicrobiales</taxon>
        <taxon>Terrimicrobiaceae</taxon>
        <taxon>Terrimicrobium</taxon>
    </lineage>
</organism>
<dbReference type="Gene3D" id="3.40.1190.20">
    <property type="match status" value="1"/>
</dbReference>
<dbReference type="InParanoid" id="A0A146G5Z4"/>
<accession>A0A146G5Z4</accession>
<keyword evidence="5" id="KW-1185">Reference proteome</keyword>
<dbReference type="CDD" id="cd01172">
    <property type="entry name" value="RfaE_like"/>
    <property type="match status" value="1"/>
</dbReference>